<dbReference type="InterPro" id="IPR019734">
    <property type="entry name" value="TPR_rpt"/>
</dbReference>
<dbReference type="InterPro" id="IPR011990">
    <property type="entry name" value="TPR-like_helical_dom_sf"/>
</dbReference>
<sequence length="321" mass="35986">MFLRQSGSLLRRRLRYLLSTNTITTTTKTTISSLSSYPPPSNAGFLHHNGPEIPRWQKLHWDSSLWILLSGQAAIILGASGNLAFADDVSAEARTGAGEDGSSDLQRVEDGSVISNIHTSKWRVFTDKARDFFLEGKLVEAEKLFLSAVEEAKEGFGKSDPHVAAALNNLAELYRVKKDFAKAEPLYLEAVHILEESFGLGDIRVAASLHNLGQFYIVQRKLEEAHNCYEIKRRVLGQNHTDYANTMYHLGTVKYLQGKENDSVALIQDSIKILEESGLGQSVACLRRLRYLAQVFLKSNRLSEAENVQRKILHIREMSKV</sequence>
<name>A0A4Y7JPM4_PAPSO</name>
<dbReference type="AlphaFoldDB" id="A0A4Y7JPM4"/>
<dbReference type="EMBL" id="CM010719">
    <property type="protein sequence ID" value="RZC61758.1"/>
    <property type="molecule type" value="Genomic_DNA"/>
</dbReference>
<dbReference type="STRING" id="3469.A0A4Y7JPM4"/>
<protein>
    <submittedName>
        <fullName evidence="1">Uncharacterized protein</fullName>
    </submittedName>
</protein>
<evidence type="ECO:0000313" key="2">
    <source>
        <dbReference type="Proteomes" id="UP000316621"/>
    </source>
</evidence>
<keyword evidence="2" id="KW-1185">Reference proteome</keyword>
<evidence type="ECO:0000313" key="1">
    <source>
        <dbReference type="EMBL" id="RZC61758.1"/>
    </source>
</evidence>
<dbReference type="Pfam" id="PF13424">
    <property type="entry name" value="TPR_12"/>
    <property type="match status" value="2"/>
</dbReference>
<dbReference type="Gramene" id="RZC61758">
    <property type="protein sequence ID" value="RZC61758"/>
    <property type="gene ID" value="C5167_023548"/>
</dbReference>
<dbReference type="Proteomes" id="UP000316621">
    <property type="component" value="Chromosome 5"/>
</dbReference>
<dbReference type="SUPFAM" id="SSF48452">
    <property type="entry name" value="TPR-like"/>
    <property type="match status" value="1"/>
</dbReference>
<organism evidence="1 2">
    <name type="scientific">Papaver somniferum</name>
    <name type="common">Opium poppy</name>
    <dbReference type="NCBI Taxonomy" id="3469"/>
    <lineage>
        <taxon>Eukaryota</taxon>
        <taxon>Viridiplantae</taxon>
        <taxon>Streptophyta</taxon>
        <taxon>Embryophyta</taxon>
        <taxon>Tracheophyta</taxon>
        <taxon>Spermatophyta</taxon>
        <taxon>Magnoliopsida</taxon>
        <taxon>Ranunculales</taxon>
        <taxon>Papaveraceae</taxon>
        <taxon>Papaveroideae</taxon>
        <taxon>Papaver</taxon>
    </lineage>
</organism>
<dbReference type="OMA" id="WDSSLWI"/>
<gene>
    <name evidence="1" type="ORF">C5167_023548</name>
</gene>
<dbReference type="SMART" id="SM00028">
    <property type="entry name" value="TPR"/>
    <property type="match status" value="4"/>
</dbReference>
<proteinExistence type="predicted"/>
<accession>A0A4Y7JPM4</accession>
<dbReference type="PANTHER" id="PTHR47689:SF2">
    <property type="entry name" value="TETRATRICOPEPTIDE REPEAT (TPR)-LIKE SUPERFAMILY PROTEIN"/>
    <property type="match status" value="1"/>
</dbReference>
<dbReference type="Gene3D" id="1.25.40.10">
    <property type="entry name" value="Tetratricopeptide repeat domain"/>
    <property type="match status" value="1"/>
</dbReference>
<reference evidence="1 2" key="1">
    <citation type="journal article" date="2018" name="Science">
        <title>The opium poppy genome and morphinan production.</title>
        <authorList>
            <person name="Guo L."/>
            <person name="Winzer T."/>
            <person name="Yang X."/>
            <person name="Li Y."/>
            <person name="Ning Z."/>
            <person name="He Z."/>
            <person name="Teodor R."/>
            <person name="Lu Y."/>
            <person name="Bowser T.A."/>
            <person name="Graham I.A."/>
            <person name="Ye K."/>
        </authorList>
    </citation>
    <scope>NUCLEOTIDE SEQUENCE [LARGE SCALE GENOMIC DNA]</scope>
    <source>
        <strain evidence="2">cv. HN1</strain>
        <tissue evidence="1">Leaves</tissue>
    </source>
</reference>
<dbReference type="PANTHER" id="PTHR47689">
    <property type="entry name" value="TETRATRICOPEPTIDE REPEAT (TPR)-LIKE SUPERFAMILY PROTEIN"/>
    <property type="match status" value="1"/>
</dbReference>